<keyword evidence="8 12" id="KW-0663">Pyridoxal phosphate</keyword>
<evidence type="ECO:0000256" key="2">
    <source>
        <dbReference type="ARBA" id="ARBA00001933"/>
    </source>
</evidence>
<name>A0A558ADH2_9PSEU</name>
<dbReference type="FunFam" id="3.40.50.1100:FF:000005">
    <property type="entry name" value="Threonine dehydratase catabolic"/>
    <property type="match status" value="1"/>
</dbReference>
<dbReference type="RefSeq" id="WP_144638373.1">
    <property type="nucleotide sequence ID" value="NZ_BNAX01000006.1"/>
</dbReference>
<comment type="cofactor">
    <cofactor evidence="2 12">
        <name>pyridoxal 5'-phosphate</name>
        <dbReference type="ChEBI" id="CHEBI:597326"/>
    </cofactor>
</comment>
<dbReference type="InterPro" id="IPR036052">
    <property type="entry name" value="TrpB-like_PALP_sf"/>
</dbReference>
<dbReference type="InterPro" id="IPR001926">
    <property type="entry name" value="TrpB-like_PALP"/>
</dbReference>
<keyword evidence="7 12" id="KW-0412">Isoleucine biosynthesis</keyword>
<dbReference type="PROSITE" id="PS00165">
    <property type="entry name" value="DEHYDRATASE_SER_THR"/>
    <property type="match status" value="1"/>
</dbReference>
<dbReference type="SUPFAM" id="SSF53686">
    <property type="entry name" value="Tryptophan synthase beta subunit-like PLP-dependent enzymes"/>
    <property type="match status" value="1"/>
</dbReference>
<evidence type="ECO:0000256" key="12">
    <source>
        <dbReference type="RuleBase" id="RU362012"/>
    </source>
</evidence>
<dbReference type="PANTHER" id="PTHR48078">
    <property type="entry name" value="THREONINE DEHYDRATASE, MITOCHONDRIAL-RELATED"/>
    <property type="match status" value="1"/>
</dbReference>
<accession>A0A558ADH2</accession>
<dbReference type="InterPro" id="IPR011820">
    <property type="entry name" value="IlvA"/>
</dbReference>
<comment type="catalytic activity">
    <reaction evidence="1 12">
        <text>L-threonine = 2-oxobutanoate + NH4(+)</text>
        <dbReference type="Rhea" id="RHEA:22108"/>
        <dbReference type="ChEBI" id="CHEBI:16763"/>
        <dbReference type="ChEBI" id="CHEBI:28938"/>
        <dbReference type="ChEBI" id="CHEBI:57926"/>
        <dbReference type="EC" id="4.3.1.19"/>
    </reaction>
</comment>
<comment type="similarity">
    <text evidence="4 12">Belongs to the serine/threonine dehydratase family.</text>
</comment>
<dbReference type="Gene3D" id="3.40.50.1100">
    <property type="match status" value="2"/>
</dbReference>
<dbReference type="NCBIfam" id="TIGR02079">
    <property type="entry name" value="THD1"/>
    <property type="match status" value="1"/>
</dbReference>
<feature type="domain" description="ACT-like" evidence="13">
    <location>
        <begin position="331"/>
        <end position="405"/>
    </location>
</feature>
<comment type="subunit">
    <text evidence="5 12">Homotetramer.</text>
</comment>
<dbReference type="CDD" id="cd04907">
    <property type="entry name" value="ACT_ThrD-I_2"/>
    <property type="match status" value="1"/>
</dbReference>
<evidence type="ECO:0000259" key="13">
    <source>
        <dbReference type="PROSITE" id="PS51672"/>
    </source>
</evidence>
<dbReference type="InterPro" id="IPR045865">
    <property type="entry name" value="ACT-like_dom_sf"/>
</dbReference>
<evidence type="ECO:0000256" key="3">
    <source>
        <dbReference type="ARBA" id="ARBA00004810"/>
    </source>
</evidence>
<proteinExistence type="inferred from homology"/>
<keyword evidence="9 12" id="KW-0456">Lyase</keyword>
<dbReference type="PANTHER" id="PTHR48078:SF11">
    <property type="entry name" value="THREONINE DEHYDRATASE, MITOCHONDRIAL"/>
    <property type="match status" value="1"/>
</dbReference>
<dbReference type="InterPro" id="IPR050147">
    <property type="entry name" value="Ser/Thr_Dehydratase"/>
</dbReference>
<dbReference type="EMBL" id="VJZA01000019">
    <property type="protein sequence ID" value="TVT22306.1"/>
    <property type="molecule type" value="Genomic_DNA"/>
</dbReference>
<evidence type="ECO:0000256" key="10">
    <source>
        <dbReference type="ARBA" id="ARBA00023304"/>
    </source>
</evidence>
<evidence type="ECO:0000256" key="9">
    <source>
        <dbReference type="ARBA" id="ARBA00023239"/>
    </source>
</evidence>
<dbReference type="GO" id="GO:0004794">
    <property type="term" value="F:threonine deaminase activity"/>
    <property type="evidence" value="ECO:0007669"/>
    <property type="project" value="UniProtKB-UniRule"/>
</dbReference>
<comment type="function">
    <text evidence="11 12">Catalyzes the anaerobic formation of alpha-ketobutyrate and ammonia from threonine in a two-step reaction. The first step involved a dehydration of threonine and a production of enamine intermediates (aminocrotonate), which tautomerizes to its imine form (iminobutyrate). Both intermediates are unstable and short-lived. The second step is the nonenzymatic hydrolysis of the enamine/imine intermediates to form 2-ketobutyrate and free ammonia. In the low water environment of the cell, the second step is accelerated by RidA.</text>
</comment>
<protein>
    <recommendedName>
        <fullName evidence="12">L-threonine dehydratase</fullName>
        <ecNumber evidence="12">4.3.1.19</ecNumber>
    </recommendedName>
    <alternativeName>
        <fullName evidence="12">Threonine deaminase</fullName>
    </alternativeName>
</protein>
<reference evidence="14 15" key="1">
    <citation type="submission" date="2019-07" db="EMBL/GenBank/DDBJ databases">
        <title>New species of Amycolatopsis and Streptomyces.</title>
        <authorList>
            <person name="Duangmal K."/>
            <person name="Teo W.F.A."/>
            <person name="Lipun K."/>
        </authorList>
    </citation>
    <scope>NUCLEOTIDE SEQUENCE [LARGE SCALE GENOMIC DNA]</scope>
    <source>
        <strain evidence="14 15">JCM 30562</strain>
    </source>
</reference>
<evidence type="ECO:0000256" key="11">
    <source>
        <dbReference type="ARBA" id="ARBA00025527"/>
    </source>
</evidence>
<dbReference type="GO" id="GO:0006565">
    <property type="term" value="P:L-serine catabolic process"/>
    <property type="evidence" value="ECO:0007669"/>
    <property type="project" value="TreeGrafter"/>
</dbReference>
<dbReference type="OrthoDB" id="4408011at2"/>
<dbReference type="Proteomes" id="UP000318578">
    <property type="component" value="Unassembled WGS sequence"/>
</dbReference>
<keyword evidence="10 12" id="KW-0100">Branched-chain amino acid biosynthesis</keyword>
<evidence type="ECO:0000256" key="6">
    <source>
        <dbReference type="ARBA" id="ARBA00022605"/>
    </source>
</evidence>
<dbReference type="AlphaFoldDB" id="A0A558ADH2"/>
<dbReference type="GO" id="GO:0003941">
    <property type="term" value="F:L-serine ammonia-lyase activity"/>
    <property type="evidence" value="ECO:0007669"/>
    <property type="project" value="TreeGrafter"/>
</dbReference>
<dbReference type="InterPro" id="IPR000634">
    <property type="entry name" value="Ser/Thr_deHydtase_PyrdxlP-BS"/>
</dbReference>
<evidence type="ECO:0000256" key="8">
    <source>
        <dbReference type="ARBA" id="ARBA00022898"/>
    </source>
</evidence>
<comment type="pathway">
    <text evidence="3 12">Amino-acid biosynthesis; L-isoleucine biosynthesis; 2-oxobutanoate from L-threonine: step 1/1.</text>
</comment>
<dbReference type="Pfam" id="PF00291">
    <property type="entry name" value="PALP"/>
    <property type="match status" value="1"/>
</dbReference>
<comment type="caution">
    <text evidence="14">The sequence shown here is derived from an EMBL/GenBank/DDBJ whole genome shotgun (WGS) entry which is preliminary data.</text>
</comment>
<dbReference type="InterPro" id="IPR038110">
    <property type="entry name" value="TD_ACT-like_sf"/>
</dbReference>
<dbReference type="Gene3D" id="3.40.1020.10">
    <property type="entry name" value="Biosynthetic Threonine Deaminase, Domain 3"/>
    <property type="match status" value="1"/>
</dbReference>
<keyword evidence="6 12" id="KW-0028">Amino-acid biosynthesis</keyword>
<dbReference type="Pfam" id="PF00585">
    <property type="entry name" value="Thr_dehydrat_C"/>
    <property type="match status" value="1"/>
</dbReference>
<dbReference type="SUPFAM" id="SSF55021">
    <property type="entry name" value="ACT-like"/>
    <property type="match status" value="1"/>
</dbReference>
<evidence type="ECO:0000256" key="5">
    <source>
        <dbReference type="ARBA" id="ARBA00011881"/>
    </source>
</evidence>
<dbReference type="GO" id="GO:0006567">
    <property type="term" value="P:L-threonine catabolic process"/>
    <property type="evidence" value="ECO:0007669"/>
    <property type="project" value="TreeGrafter"/>
</dbReference>
<dbReference type="GO" id="GO:0030170">
    <property type="term" value="F:pyridoxal phosphate binding"/>
    <property type="evidence" value="ECO:0007669"/>
    <property type="project" value="InterPro"/>
</dbReference>
<evidence type="ECO:0000313" key="15">
    <source>
        <dbReference type="Proteomes" id="UP000318578"/>
    </source>
</evidence>
<dbReference type="InterPro" id="IPR001721">
    <property type="entry name" value="TD_ACT-like"/>
</dbReference>
<evidence type="ECO:0000256" key="4">
    <source>
        <dbReference type="ARBA" id="ARBA00010869"/>
    </source>
</evidence>
<keyword evidence="15" id="KW-1185">Reference proteome</keyword>
<evidence type="ECO:0000256" key="7">
    <source>
        <dbReference type="ARBA" id="ARBA00022624"/>
    </source>
</evidence>
<gene>
    <name evidence="12 14" type="primary">ilvA</name>
    <name evidence="14" type="ORF">FNH06_14105</name>
</gene>
<dbReference type="NCBIfam" id="NF006390">
    <property type="entry name" value="PRK08639.1"/>
    <property type="match status" value="1"/>
</dbReference>
<dbReference type="EC" id="4.3.1.19" evidence="12"/>
<dbReference type="PROSITE" id="PS51672">
    <property type="entry name" value="ACT_LIKE"/>
    <property type="match status" value="1"/>
</dbReference>
<sequence length="414" mass="44131">MGVEAAAVDAAYERLSGVVARTPLQPHQRATTRTGADVWLKREDLQVVRSYKLRGAYNLLAQLDREQRDRTVVCASAGNHAQGVAFACRALDLRAKIFIPRTTPRQKRARIALLGGDRVEVIVGGDTYDAAFAAAREQAERSGALMVPAFDHPDVIAGQGTVAREIVEQLGSAPDVVVVPVGGGGLVAGVTTWFAKHHPATRIIGVEPAGAASMAAAVAAGGPVELAEVDGFVDGAAVRRVGLHTYGVLEEHPIELRQVDSGVLCEEMLELFDVDGVIAEPAGALAPAALRAEGVVRQGETVVSLVSGGNHDVSRYAEVIERALVSRGVKHYFLVEFPQEPGALRRFLDQILGPDDDITLFEYVKRTNREFGPALVGVELGTPDDLAPLLARLDASPVNAQKLSPDDPVFRFLV</sequence>
<dbReference type="UniPathway" id="UPA00047">
    <property type="reaction ID" value="UER00054"/>
</dbReference>
<organism evidence="14 15">
    <name type="scientific">Amycolatopsis acidiphila</name>
    <dbReference type="NCBI Taxonomy" id="715473"/>
    <lineage>
        <taxon>Bacteria</taxon>
        <taxon>Bacillati</taxon>
        <taxon>Actinomycetota</taxon>
        <taxon>Actinomycetes</taxon>
        <taxon>Pseudonocardiales</taxon>
        <taxon>Pseudonocardiaceae</taxon>
        <taxon>Amycolatopsis</taxon>
    </lineage>
</organism>
<evidence type="ECO:0000256" key="1">
    <source>
        <dbReference type="ARBA" id="ARBA00001274"/>
    </source>
</evidence>
<evidence type="ECO:0000313" key="14">
    <source>
        <dbReference type="EMBL" id="TVT22306.1"/>
    </source>
</evidence>
<dbReference type="GO" id="GO:0009097">
    <property type="term" value="P:isoleucine biosynthetic process"/>
    <property type="evidence" value="ECO:0007669"/>
    <property type="project" value="UniProtKB-UniRule"/>
</dbReference>